<keyword evidence="6 13" id="KW-1133">Transmembrane helix</keyword>
<dbReference type="GO" id="GO:0004984">
    <property type="term" value="F:olfactory receptor activity"/>
    <property type="evidence" value="ECO:0007669"/>
    <property type="project" value="InterPro"/>
</dbReference>
<dbReference type="InterPro" id="IPR000725">
    <property type="entry name" value="Olfact_rcpt"/>
</dbReference>
<dbReference type="SUPFAM" id="SSF81321">
    <property type="entry name" value="Family A G protein-coupled receptor-like"/>
    <property type="match status" value="1"/>
</dbReference>
<keyword evidence="11" id="KW-0325">Glycoprotein</keyword>
<feature type="transmembrane region" description="Helical" evidence="13">
    <location>
        <begin position="61"/>
        <end position="80"/>
    </location>
</feature>
<dbReference type="Ensembl" id="ENSSFOT00015035889.2">
    <property type="protein sequence ID" value="ENSSFOP00015035502.1"/>
    <property type="gene ID" value="ENSSFOG00015022626.2"/>
</dbReference>
<evidence type="ECO:0000313" key="16">
    <source>
        <dbReference type="Proteomes" id="UP000694397"/>
    </source>
</evidence>
<feature type="transmembrane region" description="Helical" evidence="13">
    <location>
        <begin position="271"/>
        <end position="292"/>
    </location>
</feature>
<feature type="transmembrane region" description="Helical" evidence="13">
    <location>
        <begin position="142"/>
        <end position="166"/>
    </location>
</feature>
<feature type="domain" description="G-protein coupled receptors family 1 profile" evidence="14">
    <location>
        <begin position="43"/>
        <end position="292"/>
    </location>
</feature>
<keyword evidence="16" id="KW-1185">Reference proteome</keyword>
<keyword evidence="5" id="KW-0552">Olfaction</keyword>
<dbReference type="PROSITE" id="PS50262">
    <property type="entry name" value="G_PROTEIN_RECEP_F1_2"/>
    <property type="match status" value="1"/>
</dbReference>
<dbReference type="Pfam" id="PF13853">
    <property type="entry name" value="7tm_4"/>
    <property type="match status" value="1"/>
</dbReference>
<keyword evidence="10" id="KW-0675">Receptor</keyword>
<dbReference type="PANTHER" id="PTHR26451">
    <property type="entry name" value="G_PROTEIN_RECEP_F1_2 DOMAIN-CONTAINING PROTEIN"/>
    <property type="match status" value="1"/>
</dbReference>
<reference evidence="15" key="3">
    <citation type="submission" date="2025-09" db="UniProtKB">
        <authorList>
            <consortium name="Ensembl"/>
        </authorList>
    </citation>
    <scope>IDENTIFICATION</scope>
</reference>
<dbReference type="PANTHER" id="PTHR26451:SF854">
    <property type="entry name" value="ODORANT RECEPTOR-RELATED"/>
    <property type="match status" value="1"/>
</dbReference>
<feature type="transmembrane region" description="Helical" evidence="13">
    <location>
        <begin position="245"/>
        <end position="265"/>
    </location>
</feature>
<evidence type="ECO:0000256" key="6">
    <source>
        <dbReference type="ARBA" id="ARBA00022989"/>
    </source>
</evidence>
<dbReference type="GO" id="GO:0005549">
    <property type="term" value="F:odorant binding"/>
    <property type="evidence" value="ECO:0007669"/>
    <property type="project" value="TreeGrafter"/>
</dbReference>
<reference evidence="15 16" key="1">
    <citation type="submission" date="2019-04" db="EMBL/GenBank/DDBJ databases">
        <authorList>
            <consortium name="Wellcome Sanger Institute Data Sharing"/>
        </authorList>
    </citation>
    <scope>NUCLEOTIDE SEQUENCE [LARGE SCALE GENOMIC DNA]</scope>
</reference>
<organism evidence="15 16">
    <name type="scientific">Scleropages formosus</name>
    <name type="common">Asian bonytongue</name>
    <name type="synonym">Osteoglossum formosum</name>
    <dbReference type="NCBI Taxonomy" id="113540"/>
    <lineage>
        <taxon>Eukaryota</taxon>
        <taxon>Metazoa</taxon>
        <taxon>Chordata</taxon>
        <taxon>Craniata</taxon>
        <taxon>Vertebrata</taxon>
        <taxon>Euteleostomi</taxon>
        <taxon>Actinopterygii</taxon>
        <taxon>Neopterygii</taxon>
        <taxon>Teleostei</taxon>
        <taxon>Osteoglossocephala</taxon>
        <taxon>Osteoglossomorpha</taxon>
        <taxon>Osteoglossiformes</taxon>
        <taxon>Osteoglossidae</taxon>
        <taxon>Scleropages</taxon>
    </lineage>
</organism>
<dbReference type="OrthoDB" id="10254436at2759"/>
<dbReference type="GO" id="GO:0004930">
    <property type="term" value="F:G protein-coupled receptor activity"/>
    <property type="evidence" value="ECO:0007669"/>
    <property type="project" value="UniProtKB-KW"/>
</dbReference>
<keyword evidence="9" id="KW-1015">Disulfide bond</keyword>
<evidence type="ECO:0000256" key="4">
    <source>
        <dbReference type="ARBA" id="ARBA00022692"/>
    </source>
</evidence>
<sequence length="327" mass="37100">LQSALNVHNCSSDLTMEPLDIPPSRTYPVFFLGLMTYCIILVFNLTVLLTIILNKQLHKPMYLLLTNLTINDMLGATAFFPQLLSSILLQSRSISYPACILQTVVVHVYGCGSLNILMFMAYDRYVAICHPLRYQLIMTPSILFKMIAAIWLIPFPLVGILCSLLTRFKFCRSVITDMFCNNPSLMKLICEDTSINNYYGLFITFCANAVTLCALAFTYIQILLTCLFNKHSDTKSKAVRTCGTHLVVFILYELTTLFAVLAHRFNEVSPFLRRCAGISVLVFPPILNPLIYGFNMNEIRSKVIYSLNKKVSPLFIQRSTSQQTFSR</sequence>
<evidence type="ECO:0000256" key="13">
    <source>
        <dbReference type="SAM" id="Phobius"/>
    </source>
</evidence>
<comment type="subcellular location">
    <subcellularLocation>
        <location evidence="1">Cell membrane</location>
        <topology evidence="1">Multi-pass membrane protein</topology>
    </subcellularLocation>
</comment>
<dbReference type="PRINTS" id="PR00245">
    <property type="entry name" value="OLFACTORYR"/>
</dbReference>
<evidence type="ECO:0000256" key="11">
    <source>
        <dbReference type="ARBA" id="ARBA00023180"/>
    </source>
</evidence>
<evidence type="ECO:0000313" key="15">
    <source>
        <dbReference type="Ensembl" id="ENSSFOP00015035502.1"/>
    </source>
</evidence>
<evidence type="ECO:0000256" key="1">
    <source>
        <dbReference type="ARBA" id="ARBA00004651"/>
    </source>
</evidence>
<evidence type="ECO:0000256" key="9">
    <source>
        <dbReference type="ARBA" id="ARBA00023157"/>
    </source>
</evidence>
<evidence type="ECO:0000256" key="5">
    <source>
        <dbReference type="ARBA" id="ARBA00022725"/>
    </source>
</evidence>
<protein>
    <submittedName>
        <fullName evidence="15">Putative gustatory receptor clone PTE01</fullName>
    </submittedName>
</protein>
<dbReference type="InterPro" id="IPR017452">
    <property type="entry name" value="GPCR_Rhodpsn_7TM"/>
</dbReference>
<dbReference type="Gene3D" id="1.20.1070.10">
    <property type="entry name" value="Rhodopsin 7-helix transmembrane proteins"/>
    <property type="match status" value="1"/>
</dbReference>
<keyword evidence="12" id="KW-0807">Transducer</keyword>
<dbReference type="Proteomes" id="UP000694397">
    <property type="component" value="Chromosome 4"/>
</dbReference>
<dbReference type="PROSITE" id="PS00237">
    <property type="entry name" value="G_PROTEIN_RECEP_F1_1"/>
    <property type="match status" value="1"/>
</dbReference>
<evidence type="ECO:0000256" key="10">
    <source>
        <dbReference type="ARBA" id="ARBA00023170"/>
    </source>
</evidence>
<dbReference type="FunFam" id="1.20.1070.10:FF:000024">
    <property type="entry name" value="Olfactory receptor"/>
    <property type="match status" value="1"/>
</dbReference>
<keyword evidence="7" id="KW-0297">G-protein coupled receptor</keyword>
<dbReference type="GeneTree" id="ENSGT00940000165062"/>
<name>A0A8C9SGJ3_SCLFO</name>
<keyword evidence="8 13" id="KW-0472">Membrane</keyword>
<evidence type="ECO:0000256" key="12">
    <source>
        <dbReference type="ARBA" id="ARBA00023224"/>
    </source>
</evidence>
<reference evidence="15" key="2">
    <citation type="submission" date="2025-08" db="UniProtKB">
        <authorList>
            <consortium name="Ensembl"/>
        </authorList>
    </citation>
    <scope>IDENTIFICATION</scope>
</reference>
<dbReference type="InterPro" id="IPR000276">
    <property type="entry name" value="GPCR_Rhodpsn"/>
</dbReference>
<keyword evidence="3" id="KW-0716">Sensory transduction</keyword>
<feature type="transmembrane region" description="Helical" evidence="13">
    <location>
        <begin position="29"/>
        <end position="54"/>
    </location>
</feature>
<keyword evidence="4 13" id="KW-0812">Transmembrane</keyword>
<keyword evidence="2" id="KW-1003">Cell membrane</keyword>
<evidence type="ECO:0000256" key="3">
    <source>
        <dbReference type="ARBA" id="ARBA00022606"/>
    </source>
</evidence>
<gene>
    <name evidence="15" type="primary">LOC108921184</name>
</gene>
<dbReference type="GO" id="GO:0005886">
    <property type="term" value="C:plasma membrane"/>
    <property type="evidence" value="ECO:0007669"/>
    <property type="project" value="UniProtKB-SubCell"/>
</dbReference>
<dbReference type="AlphaFoldDB" id="A0A8C9SGJ3"/>
<evidence type="ECO:0000256" key="8">
    <source>
        <dbReference type="ARBA" id="ARBA00023136"/>
    </source>
</evidence>
<dbReference type="InterPro" id="IPR052921">
    <property type="entry name" value="GPCR1_Superfamily_Member"/>
</dbReference>
<evidence type="ECO:0000259" key="14">
    <source>
        <dbReference type="PROSITE" id="PS50262"/>
    </source>
</evidence>
<feature type="transmembrane region" description="Helical" evidence="13">
    <location>
        <begin position="198"/>
        <end position="224"/>
    </location>
</feature>
<accession>A0A8C9SGJ3</accession>
<feature type="transmembrane region" description="Helical" evidence="13">
    <location>
        <begin position="100"/>
        <end position="122"/>
    </location>
</feature>
<proteinExistence type="predicted"/>
<evidence type="ECO:0000256" key="2">
    <source>
        <dbReference type="ARBA" id="ARBA00022475"/>
    </source>
</evidence>
<evidence type="ECO:0000256" key="7">
    <source>
        <dbReference type="ARBA" id="ARBA00023040"/>
    </source>
</evidence>